<dbReference type="InterPro" id="IPR013785">
    <property type="entry name" value="Aldolase_TIM"/>
</dbReference>
<comment type="caution">
    <text evidence="1">The sequence shown here is derived from an EMBL/GenBank/DDBJ whole genome shotgun (WGS) entry which is preliminary data.</text>
</comment>
<dbReference type="Gene3D" id="3.20.20.70">
    <property type="entry name" value="Aldolase class I"/>
    <property type="match status" value="1"/>
</dbReference>
<dbReference type="AlphaFoldDB" id="A0A0G0MSS3"/>
<dbReference type="PANTHER" id="PTHR47916">
    <property type="entry name" value="FRUCTOSE-BISPHOSPHATE ALDOLASE CLASS 1"/>
    <property type="match status" value="1"/>
</dbReference>
<evidence type="ECO:0000313" key="2">
    <source>
        <dbReference type="Proteomes" id="UP000033935"/>
    </source>
</evidence>
<gene>
    <name evidence="1" type="ORF">UT30_C0029G0009</name>
</gene>
<reference evidence="1 2" key="1">
    <citation type="journal article" date="2015" name="Nature">
        <title>rRNA introns, odd ribosomes, and small enigmatic genomes across a large radiation of phyla.</title>
        <authorList>
            <person name="Brown C.T."/>
            <person name="Hug L.A."/>
            <person name="Thomas B.C."/>
            <person name="Sharon I."/>
            <person name="Castelle C.J."/>
            <person name="Singh A."/>
            <person name="Wilkins M.J."/>
            <person name="Williams K.H."/>
            <person name="Banfield J.F."/>
        </authorList>
    </citation>
    <scope>NUCLEOTIDE SEQUENCE [LARGE SCALE GENOMIC DNA]</scope>
</reference>
<dbReference type="GO" id="GO:0016829">
    <property type="term" value="F:lyase activity"/>
    <property type="evidence" value="ECO:0007669"/>
    <property type="project" value="InterPro"/>
</dbReference>
<organism evidence="1 2">
    <name type="scientific">Candidatus Uhrbacteria bacterium GW2011_GWF2_39_13</name>
    <dbReference type="NCBI Taxonomy" id="1618995"/>
    <lineage>
        <taxon>Bacteria</taxon>
        <taxon>Candidatus Uhriibacteriota</taxon>
    </lineage>
</organism>
<dbReference type="PANTHER" id="PTHR47916:SF1">
    <property type="entry name" value="3-HYDROXY-5-PHOSPHONOOXYPENTANE-2,4-DIONE THIOLASE"/>
    <property type="match status" value="1"/>
</dbReference>
<protein>
    <submittedName>
        <fullName evidence="1">Fructose-bisphosphate aldolase</fullName>
    </submittedName>
</protein>
<evidence type="ECO:0000313" key="1">
    <source>
        <dbReference type="EMBL" id="KKR03481.1"/>
    </source>
</evidence>
<dbReference type="EMBL" id="LBWG01000029">
    <property type="protein sequence ID" value="KKR03481.1"/>
    <property type="molecule type" value="Genomic_DNA"/>
</dbReference>
<dbReference type="InterPro" id="IPR050456">
    <property type="entry name" value="DeoC/FbaB_aldolase"/>
</dbReference>
<dbReference type="Proteomes" id="UP000033935">
    <property type="component" value="Unassembled WGS sequence"/>
</dbReference>
<dbReference type="SUPFAM" id="SSF51569">
    <property type="entry name" value="Aldolase"/>
    <property type="match status" value="1"/>
</dbReference>
<dbReference type="SMART" id="SM01133">
    <property type="entry name" value="DeoC"/>
    <property type="match status" value="1"/>
</dbReference>
<accession>A0A0G0MSS3</accession>
<name>A0A0G0MSS3_9BACT</name>
<proteinExistence type="predicted"/>
<dbReference type="InterPro" id="IPR002915">
    <property type="entry name" value="DeoC/FbaB/LacD_aldolase"/>
</dbReference>
<sequence>MTTQNLFLSRFFSTGPAIVVAFDHGMFDGPIKGVDKVNELPDRILPAVDGILMSPGMLKDIGLKLCGHRNSPMPIVRINWSTIYCFDFNYHSGDTVAAFTPQEAFKAGAQCVLISLSLQTGSQERDAKNIEVFRTLCGQAHELGLPVIGEYFPVDDEKLSPEQMHNEIKIGCRILYELGADVIKTFYTHKFKEVVDGCPTPILALGGKRLPTDLDALKFAKEEIDNGASGIVFGRNVIQSAKPLELQKALIDVLKGKLAPESAAKKYNLL</sequence>
<dbReference type="Pfam" id="PF01791">
    <property type="entry name" value="DeoC"/>
    <property type="match status" value="1"/>
</dbReference>